<evidence type="ECO:0000259" key="10">
    <source>
        <dbReference type="PROSITE" id="PS51034"/>
    </source>
</evidence>
<dbReference type="EMBL" id="CANHGI010000005">
    <property type="protein sequence ID" value="CAI5453089.1"/>
    <property type="molecule type" value="Genomic_DNA"/>
</dbReference>
<feature type="chain" id="PRO_5040414466" description="ZP domain-containing protein" evidence="9">
    <location>
        <begin position="17"/>
        <end position="1218"/>
    </location>
</feature>
<feature type="compositionally biased region" description="Polar residues" evidence="8">
    <location>
        <begin position="243"/>
        <end position="308"/>
    </location>
</feature>
<feature type="compositionally biased region" description="Pro residues" evidence="8">
    <location>
        <begin position="819"/>
        <end position="834"/>
    </location>
</feature>
<keyword evidence="4" id="KW-0812">Transmembrane</keyword>
<sequence>MRILFLFLLLCGLVECLVKPIWKTPVSEPNPTQNIEVTPDKEHANLTKRAQPNYYTRPEQVPVPDYRGARQRLPGPQPIPGSGFFRPFAWVGPQPRPGSPQTTYYNQVPNKSPSFPLPPLPPNWQQYPVQMIWIPDAPGIQSPPNVGSPQRPPVYGQYGPPPATRSPSRPSVNPSSYTGTPVHSPSAQPTEEGYGDTKIPDSYRGVDLMTVKPYGGVEPLKYTGYPTQGPHNPYGSPNVATYGPSSYATQQPQNPYGSPNVATYGPSSIATQRPQNHYGSPNVATHGPSSLSTQGPENTYGTSPNAYESPTYPPSNQPNPYESPSVATYPPQSPEPRPAPGPFPTPSETISPPPASQPKNPTIRPGPQEYATPKSTLPYDADETSEIPDDLTTSKNSPIFEMSTNPFDGSSSKTVPPVYLGPDEETDDISDTTKNSSPPPTTSSSSSEDEDMLKAFYPRPANEQGYQPPGHQPDTHINVNFKKPKGCTGEICHGVDTDKISLYKPDRNDEGSGPTLVISNAAKDDASRAGYRPAQPPVVNPYIPPNPQPINPDDYNTPYTNPPYHPFPELREYTPSKNVPEYTTQQTTVFPSSKIFEEESTTAEPFSPTAQTVPYTTTPAPPPENPPPKPPAKYDEGEDHPEYVPPAIAHMTPSTPAGKNPPTFIPLHPETSTNNPTERNSVETQTPATVTRKIPEFPVKPSPGTAPPQILTTPIVSTDVVTEAYTASTEIVTEAPTTSEAYTTPEVTEAPTTSAPEFTEVSIDRETTASDVLSTTTTVPSTDSGYVTSTISLSTTTSRPIPTSRSEWVYSTDQQPSSSPSPPRINNPYAPPEGAPRVPNRVIGKPRILCKEDGISFEVKTILPFTGEIFANDRKRIEECQQSYTDEPSPKIFLPFDKCGVKNIGDQINSRAQYHMQVVLIVDQGNGTNTLQSFMAQCVHQKVNYNKQILPKRIEEALEELKLIPAKLEQKASMPSVQMQIVVDEGHHKLGQEVMAADIGMPLALKWSLVPESDAYGMHVRNCKVVDAVGKIDHTLIDEQGCSADLQIIDHPHYDTYHDTASAHMWAFKVPDMASLQIKCDILICSNIKSSVSNTTSCEDIPSPPFCADVVTSPPNSILSDASSYVKPRRSYSAQTSTQSVRTSICLSQNCKPAQNVDDLRVCINTQLATISTGFSLAFLISPPEKLLELASSWQQKGKRSFSGGLLKLEEMILKVDT</sequence>
<evidence type="ECO:0000256" key="9">
    <source>
        <dbReference type="SAM" id="SignalP"/>
    </source>
</evidence>
<dbReference type="PROSITE" id="PS51034">
    <property type="entry name" value="ZP_2"/>
    <property type="match status" value="1"/>
</dbReference>
<dbReference type="GO" id="GO:0005886">
    <property type="term" value="C:plasma membrane"/>
    <property type="evidence" value="ECO:0007669"/>
    <property type="project" value="UniProtKB-SubCell"/>
</dbReference>
<evidence type="ECO:0000256" key="8">
    <source>
        <dbReference type="SAM" id="MobiDB-lite"/>
    </source>
</evidence>
<comment type="subcellular location">
    <subcellularLocation>
        <location evidence="1">Cell membrane</location>
        <topology evidence="1">Single-pass type I membrane protein</topology>
    </subcellularLocation>
</comment>
<keyword evidence="7" id="KW-0472">Membrane</keyword>
<feature type="compositionally biased region" description="Polar residues" evidence="8">
    <location>
        <begin position="670"/>
        <end position="689"/>
    </location>
</feature>
<dbReference type="InterPro" id="IPR056953">
    <property type="entry name" value="CUT_N"/>
</dbReference>
<dbReference type="GO" id="GO:0042302">
    <property type="term" value="F:structural constituent of cuticle"/>
    <property type="evidence" value="ECO:0007669"/>
    <property type="project" value="UniProtKB-KW"/>
</dbReference>
<dbReference type="OrthoDB" id="6351704at2759"/>
<keyword evidence="5 9" id="KW-0732">Signal</keyword>
<comment type="caution">
    <text evidence="11">The sequence shown here is derived from an EMBL/GenBank/DDBJ whole genome shotgun (WGS) entry which is preliminary data.</text>
</comment>
<dbReference type="Pfam" id="PF25057">
    <property type="entry name" value="CUT_N"/>
    <property type="match status" value="1"/>
</dbReference>
<reference evidence="11" key="1">
    <citation type="submission" date="2022-11" db="EMBL/GenBank/DDBJ databases">
        <authorList>
            <person name="Kikuchi T."/>
        </authorList>
    </citation>
    <scope>NUCLEOTIDE SEQUENCE</scope>
    <source>
        <strain evidence="11">PS1010</strain>
    </source>
</reference>
<feature type="region of interest" description="Disordered" evidence="8">
    <location>
        <begin position="735"/>
        <end position="840"/>
    </location>
</feature>
<feature type="signal peptide" evidence="9">
    <location>
        <begin position="1"/>
        <end position="16"/>
    </location>
</feature>
<feature type="region of interest" description="Disordered" evidence="8">
    <location>
        <begin position="135"/>
        <end position="201"/>
    </location>
</feature>
<feature type="region of interest" description="Disordered" evidence="8">
    <location>
        <begin position="86"/>
        <end position="119"/>
    </location>
</feature>
<dbReference type="PANTHER" id="PTHR22907:SF46">
    <property type="entry name" value="ZP DOMAIN-CONTAINING PROTEIN"/>
    <property type="match status" value="1"/>
</dbReference>
<feature type="compositionally biased region" description="Polar residues" evidence="8">
    <location>
        <begin position="391"/>
        <end position="414"/>
    </location>
</feature>
<evidence type="ECO:0000256" key="5">
    <source>
        <dbReference type="ARBA" id="ARBA00022729"/>
    </source>
</evidence>
<dbReference type="PANTHER" id="PTHR22907">
    <property type="entry name" value="GH04558P"/>
    <property type="match status" value="1"/>
</dbReference>
<dbReference type="AlphaFoldDB" id="A0A9P1IZM8"/>
<feature type="compositionally biased region" description="Polar residues" evidence="8">
    <location>
        <begin position="735"/>
        <end position="756"/>
    </location>
</feature>
<feature type="compositionally biased region" description="Acidic residues" evidence="8">
    <location>
        <begin position="380"/>
        <end position="389"/>
    </location>
</feature>
<keyword evidence="2" id="KW-0193">Cuticle</keyword>
<accession>A0A9P1IZM8</accession>
<evidence type="ECO:0000256" key="1">
    <source>
        <dbReference type="ARBA" id="ARBA00004251"/>
    </source>
</evidence>
<feature type="compositionally biased region" description="Polar residues" evidence="8">
    <location>
        <begin position="177"/>
        <end position="189"/>
    </location>
</feature>
<dbReference type="SMART" id="SM00241">
    <property type="entry name" value="ZP"/>
    <property type="match status" value="1"/>
</dbReference>
<feature type="compositionally biased region" description="Pro residues" evidence="8">
    <location>
        <begin position="534"/>
        <end position="550"/>
    </location>
</feature>
<dbReference type="Pfam" id="PF25301">
    <property type="entry name" value="CUT_C"/>
    <property type="match status" value="1"/>
</dbReference>
<protein>
    <recommendedName>
        <fullName evidence="10">ZP domain-containing protein</fullName>
    </recommendedName>
</protein>
<evidence type="ECO:0000313" key="12">
    <source>
        <dbReference type="Proteomes" id="UP001152747"/>
    </source>
</evidence>
<dbReference type="InterPro" id="IPR057475">
    <property type="entry name" value="CUT_C"/>
</dbReference>
<feature type="compositionally biased region" description="Low complexity" evidence="8">
    <location>
        <begin position="769"/>
        <end position="779"/>
    </location>
</feature>
<evidence type="ECO:0000256" key="2">
    <source>
        <dbReference type="ARBA" id="ARBA00022460"/>
    </source>
</evidence>
<feature type="compositionally biased region" description="Low complexity" evidence="8">
    <location>
        <begin position="165"/>
        <end position="176"/>
    </location>
</feature>
<evidence type="ECO:0000313" key="11">
    <source>
        <dbReference type="EMBL" id="CAI5453089.1"/>
    </source>
</evidence>
<evidence type="ECO:0000256" key="7">
    <source>
        <dbReference type="ARBA" id="ARBA00023136"/>
    </source>
</evidence>
<feature type="compositionally biased region" description="Pro residues" evidence="8">
    <location>
        <begin position="331"/>
        <end position="356"/>
    </location>
</feature>
<dbReference type="InterPro" id="IPR001507">
    <property type="entry name" value="ZP_dom"/>
</dbReference>
<organism evidence="11 12">
    <name type="scientific">Caenorhabditis angaria</name>
    <dbReference type="NCBI Taxonomy" id="860376"/>
    <lineage>
        <taxon>Eukaryota</taxon>
        <taxon>Metazoa</taxon>
        <taxon>Ecdysozoa</taxon>
        <taxon>Nematoda</taxon>
        <taxon>Chromadorea</taxon>
        <taxon>Rhabditida</taxon>
        <taxon>Rhabditina</taxon>
        <taxon>Rhabditomorpha</taxon>
        <taxon>Rhabditoidea</taxon>
        <taxon>Rhabditidae</taxon>
        <taxon>Peloderinae</taxon>
        <taxon>Caenorhabditis</taxon>
    </lineage>
</organism>
<feature type="region of interest" description="Disordered" evidence="8">
    <location>
        <begin position="222"/>
        <end position="490"/>
    </location>
</feature>
<feature type="compositionally biased region" description="Low complexity" evidence="8">
    <location>
        <begin position="608"/>
        <end position="618"/>
    </location>
</feature>
<dbReference type="Proteomes" id="UP001152747">
    <property type="component" value="Unassembled WGS sequence"/>
</dbReference>
<keyword evidence="3" id="KW-1003">Cell membrane</keyword>
<dbReference type="InterPro" id="IPR051962">
    <property type="entry name" value="Cuticlin"/>
</dbReference>
<feature type="domain" description="ZP" evidence="10">
    <location>
        <begin position="849"/>
        <end position="1105"/>
    </location>
</feature>
<proteinExistence type="predicted"/>
<keyword evidence="6" id="KW-1133">Transmembrane helix</keyword>
<feature type="region of interest" description="Disordered" evidence="8">
    <location>
        <begin position="588"/>
        <end position="711"/>
    </location>
</feature>
<keyword evidence="12" id="KW-1185">Reference proteome</keyword>
<feature type="compositionally biased region" description="Polar residues" evidence="8">
    <location>
        <begin position="99"/>
        <end position="108"/>
    </location>
</feature>
<evidence type="ECO:0000256" key="4">
    <source>
        <dbReference type="ARBA" id="ARBA00022692"/>
    </source>
</evidence>
<feature type="region of interest" description="Disordered" evidence="8">
    <location>
        <begin position="503"/>
        <end position="575"/>
    </location>
</feature>
<evidence type="ECO:0000256" key="6">
    <source>
        <dbReference type="ARBA" id="ARBA00022989"/>
    </source>
</evidence>
<evidence type="ECO:0000256" key="3">
    <source>
        <dbReference type="ARBA" id="ARBA00022475"/>
    </source>
</evidence>
<gene>
    <name evidence="11" type="ORF">CAMP_LOCUS15726</name>
</gene>
<feature type="compositionally biased region" description="Low complexity" evidence="8">
    <location>
        <begin position="788"/>
        <end position="806"/>
    </location>
</feature>
<feature type="compositionally biased region" description="Pro residues" evidence="8">
    <location>
        <begin position="619"/>
        <end position="631"/>
    </location>
</feature>
<name>A0A9P1IZM8_9PELO</name>